<reference evidence="2" key="1">
    <citation type="submission" date="2016-06" db="EMBL/GenBank/DDBJ databases">
        <title>Parallel loss of symbiosis genes in relatives of nitrogen-fixing non-legume Parasponia.</title>
        <authorList>
            <person name="Van Velzen R."/>
            <person name="Holmer R."/>
            <person name="Bu F."/>
            <person name="Rutten L."/>
            <person name="Van Zeijl A."/>
            <person name="Liu W."/>
            <person name="Santuari L."/>
            <person name="Cao Q."/>
            <person name="Sharma T."/>
            <person name="Shen D."/>
            <person name="Roswanjaya Y."/>
            <person name="Wardhani T."/>
            <person name="Kalhor M.S."/>
            <person name="Jansen J."/>
            <person name="Van den Hoogen J."/>
            <person name="Gungor B."/>
            <person name="Hartog M."/>
            <person name="Hontelez J."/>
            <person name="Verver J."/>
            <person name="Yang W.-C."/>
            <person name="Schijlen E."/>
            <person name="Repin R."/>
            <person name="Schilthuizen M."/>
            <person name="Schranz E."/>
            <person name="Heidstra R."/>
            <person name="Miyata K."/>
            <person name="Fedorova E."/>
            <person name="Kohlen W."/>
            <person name="Bisseling T."/>
            <person name="Smit S."/>
            <person name="Geurts R."/>
        </authorList>
    </citation>
    <scope>NUCLEOTIDE SEQUENCE [LARGE SCALE GENOMIC DNA]</scope>
    <source>
        <strain evidence="2">cv. RG33-2</strain>
    </source>
</reference>
<dbReference type="GO" id="GO:0009451">
    <property type="term" value="P:RNA modification"/>
    <property type="evidence" value="ECO:0007669"/>
    <property type="project" value="InterPro"/>
</dbReference>
<name>A0A2P5EAF4_TREOI</name>
<dbReference type="EMBL" id="JXTC01000194">
    <property type="protein sequence ID" value="PON82511.1"/>
    <property type="molecule type" value="Genomic_DNA"/>
</dbReference>
<dbReference type="PANTHER" id="PTHR47926">
    <property type="entry name" value="PENTATRICOPEPTIDE REPEAT-CONTAINING PROTEIN"/>
    <property type="match status" value="1"/>
</dbReference>
<dbReference type="Gene3D" id="1.25.40.10">
    <property type="entry name" value="Tetratricopeptide repeat domain"/>
    <property type="match status" value="1"/>
</dbReference>
<dbReference type="InterPro" id="IPR011990">
    <property type="entry name" value="TPR-like_helical_dom_sf"/>
</dbReference>
<dbReference type="InParanoid" id="A0A2P5EAF4"/>
<dbReference type="GO" id="GO:0003723">
    <property type="term" value="F:RNA binding"/>
    <property type="evidence" value="ECO:0007669"/>
    <property type="project" value="InterPro"/>
</dbReference>
<comment type="caution">
    <text evidence="1">The sequence shown here is derived from an EMBL/GenBank/DDBJ whole genome shotgun (WGS) entry which is preliminary data.</text>
</comment>
<evidence type="ECO:0000313" key="1">
    <source>
        <dbReference type="EMBL" id="PON82511.1"/>
    </source>
</evidence>
<dbReference type="STRING" id="63057.A0A2P5EAF4"/>
<dbReference type="Proteomes" id="UP000237000">
    <property type="component" value="Unassembled WGS sequence"/>
</dbReference>
<dbReference type="PANTHER" id="PTHR47926:SF347">
    <property type="entry name" value="PENTATRICOPEPTIDE REPEAT-CONTAINING PROTEIN"/>
    <property type="match status" value="1"/>
</dbReference>
<dbReference type="OrthoDB" id="185373at2759"/>
<protein>
    <recommendedName>
        <fullName evidence="3">Pentatricopeptide repeat</fullName>
    </recommendedName>
</protein>
<dbReference type="AlphaFoldDB" id="A0A2P5EAF4"/>
<organism evidence="1 2">
    <name type="scientific">Trema orientale</name>
    <name type="common">Charcoal tree</name>
    <name type="synonym">Celtis orientalis</name>
    <dbReference type="NCBI Taxonomy" id="63057"/>
    <lineage>
        <taxon>Eukaryota</taxon>
        <taxon>Viridiplantae</taxon>
        <taxon>Streptophyta</taxon>
        <taxon>Embryophyta</taxon>
        <taxon>Tracheophyta</taxon>
        <taxon>Spermatophyta</taxon>
        <taxon>Magnoliopsida</taxon>
        <taxon>eudicotyledons</taxon>
        <taxon>Gunneridae</taxon>
        <taxon>Pentapetalae</taxon>
        <taxon>rosids</taxon>
        <taxon>fabids</taxon>
        <taxon>Rosales</taxon>
        <taxon>Cannabaceae</taxon>
        <taxon>Trema</taxon>
    </lineage>
</organism>
<accession>A0A2P5EAF4</accession>
<evidence type="ECO:0000313" key="2">
    <source>
        <dbReference type="Proteomes" id="UP000237000"/>
    </source>
</evidence>
<sequence length="405" mass="45431">MTLRQLRGNGQLFWRTGIGQALGIGTASSHFRSVVAGNRPLTMTARCVDNLQTKEELQPLWTMFRSEIEPISAILGYILLEIPSKDFVYWYAMFLGHAQYVASYEALYPFNEIISRGWLTFGQVLLVCNNSRLLAFVVPYVALMIGDHTLVSFLAACLFLGAMVHGNWVNSFLTRCGLECDMVLGTSMINMSTDGRVEQANKVFKEMPESDTSAYTSLISLLTIHEFSPESNEFVLGGRLLPRTKLFGTMELSCVKMIHVTFLGLLSACSQVGWVEKSRWHLIGIKHSRSSELQDQCYACLIDIFRRPKLFSLAERVFRCVRFWATTLFSTPSMLRRPSGVMVWLGNLTLWHASDCAMTLQHDTAAVRVQLYQPVRKGGPPPNVHLEDKVILGGGGIDKTHTCIT</sequence>
<keyword evidence="2" id="KW-1185">Reference proteome</keyword>
<dbReference type="InterPro" id="IPR046960">
    <property type="entry name" value="PPR_At4g14850-like_plant"/>
</dbReference>
<evidence type="ECO:0008006" key="3">
    <source>
        <dbReference type="Google" id="ProtNLM"/>
    </source>
</evidence>
<gene>
    <name evidence="1" type="ORF">TorRG33x02_217560</name>
</gene>
<proteinExistence type="predicted"/>